<reference evidence="1 2" key="1">
    <citation type="journal article" date="2020" name="Phytopathology">
        <title>Genome Sequence Resources of Colletotrichum truncatum, C. plurivorum, C. musicola, and C. sojae: Four Species Pathogenic to Soybean (Glycine max).</title>
        <authorList>
            <person name="Rogerio F."/>
            <person name="Boufleur T.R."/>
            <person name="Ciampi-Guillardi M."/>
            <person name="Sukno S.A."/>
            <person name="Thon M.R."/>
            <person name="Massola Junior N.S."/>
            <person name="Baroncelli R."/>
        </authorList>
    </citation>
    <scope>NUCLEOTIDE SEQUENCE [LARGE SCALE GENOMIC DNA]</scope>
    <source>
        <strain evidence="1 2">CMES1059</strain>
    </source>
</reference>
<accession>A0ACC3Z6V9</accession>
<keyword evidence="1" id="KW-0489">Methyltransferase</keyword>
<protein>
    <submittedName>
        <fullName evidence="1">Methyltransferase domain-containing protein</fullName>
    </submittedName>
</protein>
<comment type="caution">
    <text evidence="1">The sequence shown here is derived from an EMBL/GenBank/DDBJ whole genome shotgun (WGS) entry which is preliminary data.</text>
</comment>
<dbReference type="Proteomes" id="UP000805649">
    <property type="component" value="Unassembled WGS sequence"/>
</dbReference>
<gene>
    <name evidence="1" type="ORF">CTRU02_206434</name>
</gene>
<dbReference type="EMBL" id="VUJX02000003">
    <property type="protein sequence ID" value="KAL0939824.1"/>
    <property type="molecule type" value="Genomic_DNA"/>
</dbReference>
<sequence>MVGDVQEELERLRIQHRWLQMCLKDKIVFAPVDLNKEGLKILDMGCADGTLLRDLQKNVPSSAELVGADVSTIFMPTSSQGNIRYVTQDVCDPPANNLKGIFDLTHVRHVLHSTSRSGVEKAVAHLAETLAPGGWLQTMEMDFSLEQPGQPQALKDAIRVVGDLMEAVGMDREYPRQLPEAFKKAGLQNVVVEKIDCKIGRVYGNDADMNLSIEPFKRAIPLMAKRCKMVCLDTPSSISENLEERYVKEMTEKGGVFPIFIVYGQKPLA</sequence>
<keyword evidence="1" id="KW-0808">Transferase</keyword>
<organism evidence="1 2">
    <name type="scientific">Colletotrichum truncatum</name>
    <name type="common">Anthracnose fungus</name>
    <name type="synonym">Colletotrichum capsici</name>
    <dbReference type="NCBI Taxonomy" id="5467"/>
    <lineage>
        <taxon>Eukaryota</taxon>
        <taxon>Fungi</taxon>
        <taxon>Dikarya</taxon>
        <taxon>Ascomycota</taxon>
        <taxon>Pezizomycotina</taxon>
        <taxon>Sordariomycetes</taxon>
        <taxon>Hypocreomycetidae</taxon>
        <taxon>Glomerellales</taxon>
        <taxon>Glomerellaceae</taxon>
        <taxon>Colletotrichum</taxon>
        <taxon>Colletotrichum truncatum species complex</taxon>
    </lineage>
</organism>
<evidence type="ECO:0000313" key="1">
    <source>
        <dbReference type="EMBL" id="KAL0939824.1"/>
    </source>
</evidence>
<name>A0ACC3Z6V9_COLTU</name>
<evidence type="ECO:0000313" key="2">
    <source>
        <dbReference type="Proteomes" id="UP000805649"/>
    </source>
</evidence>
<keyword evidence="2" id="KW-1185">Reference proteome</keyword>
<proteinExistence type="predicted"/>